<feature type="transmembrane region" description="Helical" evidence="5">
    <location>
        <begin position="302"/>
        <end position="323"/>
    </location>
</feature>
<feature type="transmembrane region" description="Helical" evidence="5">
    <location>
        <begin position="440"/>
        <end position="457"/>
    </location>
</feature>
<dbReference type="InterPro" id="IPR050367">
    <property type="entry name" value="APC_superfamily"/>
</dbReference>
<feature type="transmembrane region" description="Helical" evidence="5">
    <location>
        <begin position="376"/>
        <end position="396"/>
    </location>
</feature>
<feature type="domain" description="Amino acid permease/ SLC12A" evidence="6">
    <location>
        <begin position="47"/>
        <end position="426"/>
    </location>
</feature>
<comment type="subcellular location">
    <subcellularLocation>
        <location evidence="1">Membrane</location>
        <topology evidence="1">Multi-pass membrane protein</topology>
    </subcellularLocation>
</comment>
<dbReference type="Proteomes" id="UP001176021">
    <property type="component" value="Unassembled WGS sequence"/>
</dbReference>
<comment type="caution">
    <text evidence="7">The sequence shown here is derived from an EMBL/GenBank/DDBJ whole genome shotgun (WGS) entry which is preliminary data.</text>
</comment>
<sequence length="485" mass="54427">MIHDKESSLVFSNDIIADAQDILITNRIAEDFLQNQFLKKNLKIKSLWVLGAGTIMAGPFIGWNWGVSEAGPLGILIALIILTFYYLVFSLITSKLSVLYPFIGGAYGYVRQGLGSFGAYWAGVLTCFQFIGCTAAVLATFRNYLALINLEYSTLFSLGVFILLLVSLQLFSARIMTFVHYCLTCCALGVLVIFLLGTFETVQSSNLLAVAPSSFSWQEILKALPFVSLFFLGLENTIMAAEEVRFPERCMPYGLYAGFITAVVISFCICFFTLGSVNWQLLIGRQFPLLFTLVQVQSQDKVLLSTFTVMSSVGFIAALQGFISGYSRQVYALSRGGYFPSFLSKLHPTKKTYYFAILVPGVISLGLSYLMSIKLLIVAAFYSAVFVHLLVLISFIKIRNSEPEFFNLDRSVFNFFLLYMTIILLTGSLFGLVQNHLFDWKIIVFSLIITSLYYFIWGVRNIHQDAPEEAAAALKMRRNRIRFLN</sequence>
<evidence type="ECO:0000313" key="7">
    <source>
        <dbReference type="EMBL" id="MDO0825636.1"/>
    </source>
</evidence>
<proteinExistence type="predicted"/>
<reference evidence="7" key="1">
    <citation type="submission" date="2022-05" db="EMBL/GenBank/DDBJ databases">
        <title>Expanded diversity of anoxic marine methylotrophy in a Black Sea sulfate reducing microorganism.</title>
        <authorList>
            <person name="Fischer P.Q."/>
            <person name="Stams A.J.M."/>
            <person name="Villanueva L."/>
            <person name="Sousa D.Z."/>
        </authorList>
    </citation>
    <scope>NUCLEOTIDE SEQUENCE</scope>
    <source>
        <strain evidence="7">P130</strain>
    </source>
</reference>
<name>A0ABT8QWC9_9FIRM</name>
<dbReference type="Pfam" id="PF00324">
    <property type="entry name" value="AA_permease"/>
    <property type="match status" value="1"/>
</dbReference>
<dbReference type="PANTHER" id="PTHR42770">
    <property type="entry name" value="AMINO ACID TRANSPORTER-RELATED"/>
    <property type="match status" value="1"/>
</dbReference>
<feature type="transmembrane region" description="Helical" evidence="5">
    <location>
        <begin position="416"/>
        <end position="434"/>
    </location>
</feature>
<evidence type="ECO:0000256" key="4">
    <source>
        <dbReference type="ARBA" id="ARBA00023136"/>
    </source>
</evidence>
<organism evidence="7 8">
    <name type="scientific">Desulfosporosinus nitroreducens</name>
    <dbReference type="NCBI Taxonomy" id="2018668"/>
    <lineage>
        <taxon>Bacteria</taxon>
        <taxon>Bacillati</taxon>
        <taxon>Bacillota</taxon>
        <taxon>Clostridia</taxon>
        <taxon>Eubacteriales</taxon>
        <taxon>Desulfitobacteriaceae</taxon>
        <taxon>Desulfosporosinus</taxon>
    </lineage>
</organism>
<dbReference type="InterPro" id="IPR004841">
    <property type="entry name" value="AA-permease/SLC12A_dom"/>
</dbReference>
<feature type="transmembrane region" description="Helical" evidence="5">
    <location>
        <begin position="178"/>
        <end position="199"/>
    </location>
</feature>
<feature type="transmembrane region" description="Helical" evidence="5">
    <location>
        <begin position="47"/>
        <end position="67"/>
    </location>
</feature>
<accession>A0ABT8QWC9</accession>
<dbReference type="Gene3D" id="1.20.1740.10">
    <property type="entry name" value="Amino acid/polyamine transporter I"/>
    <property type="match status" value="1"/>
</dbReference>
<feature type="transmembrane region" description="Helical" evidence="5">
    <location>
        <begin position="219"/>
        <end position="241"/>
    </location>
</feature>
<gene>
    <name evidence="7" type="ORF">M8H41_22765</name>
</gene>
<keyword evidence="8" id="KW-1185">Reference proteome</keyword>
<dbReference type="PANTHER" id="PTHR42770:SF7">
    <property type="entry name" value="MEMBRANE PROTEIN"/>
    <property type="match status" value="1"/>
</dbReference>
<feature type="transmembrane region" description="Helical" evidence="5">
    <location>
        <begin position="352"/>
        <end position="370"/>
    </location>
</feature>
<dbReference type="RefSeq" id="WP_302050145.1">
    <property type="nucleotide sequence ID" value="NZ_JAMJEV010000029.1"/>
</dbReference>
<evidence type="ECO:0000256" key="1">
    <source>
        <dbReference type="ARBA" id="ARBA00004141"/>
    </source>
</evidence>
<evidence type="ECO:0000256" key="5">
    <source>
        <dbReference type="SAM" id="Phobius"/>
    </source>
</evidence>
<keyword evidence="2 5" id="KW-0812">Transmembrane</keyword>
<evidence type="ECO:0000313" key="8">
    <source>
        <dbReference type="Proteomes" id="UP001176021"/>
    </source>
</evidence>
<feature type="transmembrane region" description="Helical" evidence="5">
    <location>
        <begin position="73"/>
        <end position="93"/>
    </location>
</feature>
<keyword evidence="4 5" id="KW-0472">Membrane</keyword>
<keyword evidence="3 5" id="KW-1133">Transmembrane helix</keyword>
<feature type="transmembrane region" description="Helical" evidence="5">
    <location>
        <begin position="144"/>
        <end position="166"/>
    </location>
</feature>
<protein>
    <submittedName>
        <fullName evidence="7">APC family permease</fullName>
    </submittedName>
</protein>
<evidence type="ECO:0000256" key="2">
    <source>
        <dbReference type="ARBA" id="ARBA00022692"/>
    </source>
</evidence>
<evidence type="ECO:0000259" key="6">
    <source>
        <dbReference type="Pfam" id="PF00324"/>
    </source>
</evidence>
<feature type="transmembrane region" description="Helical" evidence="5">
    <location>
        <begin position="253"/>
        <end position="282"/>
    </location>
</feature>
<evidence type="ECO:0000256" key="3">
    <source>
        <dbReference type="ARBA" id="ARBA00022989"/>
    </source>
</evidence>
<feature type="transmembrane region" description="Helical" evidence="5">
    <location>
        <begin position="114"/>
        <end position="138"/>
    </location>
</feature>
<dbReference type="EMBL" id="JAMJEV010000029">
    <property type="protein sequence ID" value="MDO0825636.1"/>
    <property type="molecule type" value="Genomic_DNA"/>
</dbReference>
<dbReference type="PIRSF" id="PIRSF006060">
    <property type="entry name" value="AA_transporter"/>
    <property type="match status" value="1"/>
</dbReference>